<gene>
    <name evidence="5" type="ORF">J421_6350</name>
</gene>
<dbReference type="InterPro" id="IPR000835">
    <property type="entry name" value="HTH_MarR-typ"/>
</dbReference>
<protein>
    <submittedName>
        <fullName evidence="5">Regulatory protein MarR</fullName>
    </submittedName>
</protein>
<evidence type="ECO:0000259" key="4">
    <source>
        <dbReference type="PROSITE" id="PS50995"/>
    </source>
</evidence>
<evidence type="ECO:0000256" key="3">
    <source>
        <dbReference type="ARBA" id="ARBA00023163"/>
    </source>
</evidence>
<feature type="domain" description="HTH marR-type" evidence="4">
    <location>
        <begin position="10"/>
        <end position="150"/>
    </location>
</feature>
<reference evidence="5 6" key="1">
    <citation type="journal article" date="2014" name="Genome Announc.">
        <title>Genome Sequence and Methylome of Soil Bacterium Gemmatirosa kalamazoonensis KBS708T, a Member of the Rarely Cultivated Gemmatimonadetes Phylum.</title>
        <authorList>
            <person name="Debruyn J.M."/>
            <person name="Radosevich M."/>
            <person name="Wommack K.E."/>
            <person name="Polson S.W."/>
            <person name="Hauser L.J."/>
            <person name="Fawaz M.N."/>
            <person name="Korlach J."/>
            <person name="Tsai Y.C."/>
        </authorList>
    </citation>
    <scope>NUCLEOTIDE SEQUENCE [LARGE SCALE GENOMIC DNA]</scope>
    <source>
        <strain evidence="5 6">KBS708</strain>
        <plasmid evidence="6">Plasmid 2</plasmid>
    </source>
</reference>
<dbReference type="SMART" id="SM00347">
    <property type="entry name" value="HTH_MARR"/>
    <property type="match status" value="1"/>
</dbReference>
<dbReference type="InterPro" id="IPR036388">
    <property type="entry name" value="WH-like_DNA-bd_sf"/>
</dbReference>
<dbReference type="PROSITE" id="PS01117">
    <property type="entry name" value="HTH_MARR_1"/>
    <property type="match status" value="1"/>
</dbReference>
<accession>W0RU89</accession>
<keyword evidence="5" id="KW-0614">Plasmid</keyword>
<keyword evidence="1" id="KW-0805">Transcription regulation</keyword>
<dbReference type="PROSITE" id="PS50995">
    <property type="entry name" value="HTH_MARR_2"/>
    <property type="match status" value="1"/>
</dbReference>
<dbReference type="GO" id="GO:0006950">
    <property type="term" value="P:response to stress"/>
    <property type="evidence" value="ECO:0007669"/>
    <property type="project" value="TreeGrafter"/>
</dbReference>
<name>W0RU89_9BACT</name>
<sequence>MPYRGPVTAPPTLPDDVAAVFRDYPRIYFGCHRRHVRDPDSGALVSTHQVSILDHLDTVQPTILGELAEHMGVTPGTMSIAVGRLVRQGYVDRVLDPADRRRVQLRLTDAGARVRAAHSVLEPDLVADMLAELPAAERRAALDGLAALARAAVAAQQRRSRSLSKSSRA</sequence>
<dbReference type="InterPro" id="IPR039422">
    <property type="entry name" value="MarR/SlyA-like"/>
</dbReference>
<organism evidence="5 6">
    <name type="scientific">Gemmatirosa kalamazoonensis</name>
    <dbReference type="NCBI Taxonomy" id="861299"/>
    <lineage>
        <taxon>Bacteria</taxon>
        <taxon>Pseudomonadati</taxon>
        <taxon>Gemmatimonadota</taxon>
        <taxon>Gemmatimonadia</taxon>
        <taxon>Gemmatimonadales</taxon>
        <taxon>Gemmatimonadaceae</taxon>
        <taxon>Gemmatirosa</taxon>
    </lineage>
</organism>
<dbReference type="Pfam" id="PF12802">
    <property type="entry name" value="MarR_2"/>
    <property type="match status" value="1"/>
</dbReference>
<evidence type="ECO:0000256" key="2">
    <source>
        <dbReference type="ARBA" id="ARBA00023125"/>
    </source>
</evidence>
<dbReference type="KEGG" id="gba:J421_6350"/>
<dbReference type="Proteomes" id="UP000019151">
    <property type="component" value="Plasmid 2"/>
</dbReference>
<keyword evidence="2" id="KW-0238">DNA-binding</keyword>
<dbReference type="GO" id="GO:0003700">
    <property type="term" value="F:DNA-binding transcription factor activity"/>
    <property type="evidence" value="ECO:0007669"/>
    <property type="project" value="InterPro"/>
</dbReference>
<dbReference type="PANTHER" id="PTHR33164:SF43">
    <property type="entry name" value="HTH-TYPE TRANSCRIPTIONAL REPRESSOR YETL"/>
    <property type="match status" value="1"/>
</dbReference>
<dbReference type="InParanoid" id="W0RU89"/>
<dbReference type="GO" id="GO:0003677">
    <property type="term" value="F:DNA binding"/>
    <property type="evidence" value="ECO:0007669"/>
    <property type="project" value="UniProtKB-KW"/>
</dbReference>
<dbReference type="Gene3D" id="1.10.10.10">
    <property type="entry name" value="Winged helix-like DNA-binding domain superfamily/Winged helix DNA-binding domain"/>
    <property type="match status" value="1"/>
</dbReference>
<evidence type="ECO:0000313" key="5">
    <source>
        <dbReference type="EMBL" id="AHG93885.1"/>
    </source>
</evidence>
<dbReference type="eggNOG" id="COG1846">
    <property type="taxonomic scope" value="Bacteria"/>
</dbReference>
<dbReference type="HOGENOM" id="CLU_1576242_0_0_0"/>
<dbReference type="InterPro" id="IPR036390">
    <property type="entry name" value="WH_DNA-bd_sf"/>
</dbReference>
<dbReference type="SUPFAM" id="SSF46785">
    <property type="entry name" value="Winged helix' DNA-binding domain"/>
    <property type="match status" value="1"/>
</dbReference>
<dbReference type="InterPro" id="IPR023187">
    <property type="entry name" value="Tscrpt_reg_MarR-type_CS"/>
</dbReference>
<geneLocation type="plasmid" evidence="5 6">
    <name>2</name>
</geneLocation>
<keyword evidence="6" id="KW-1185">Reference proteome</keyword>
<keyword evidence="3" id="KW-0804">Transcription</keyword>
<dbReference type="PANTHER" id="PTHR33164">
    <property type="entry name" value="TRANSCRIPTIONAL REGULATOR, MARR FAMILY"/>
    <property type="match status" value="1"/>
</dbReference>
<dbReference type="AlphaFoldDB" id="W0RU89"/>
<evidence type="ECO:0000256" key="1">
    <source>
        <dbReference type="ARBA" id="ARBA00023015"/>
    </source>
</evidence>
<dbReference type="EMBL" id="CP007130">
    <property type="protein sequence ID" value="AHG93885.1"/>
    <property type="molecule type" value="Genomic_DNA"/>
</dbReference>
<proteinExistence type="predicted"/>
<evidence type="ECO:0000313" key="6">
    <source>
        <dbReference type="Proteomes" id="UP000019151"/>
    </source>
</evidence>